<evidence type="ECO:0000313" key="8">
    <source>
        <dbReference type="Proteomes" id="UP000694844"/>
    </source>
</evidence>
<protein>
    <submittedName>
        <fullName evidence="9">Acetylcholine receptor subunit beta-type unc-29-like</fullName>
    </submittedName>
</protein>
<keyword evidence="5" id="KW-0732">Signal</keyword>
<organism evidence="8 9">
    <name type="scientific">Crassostrea virginica</name>
    <name type="common">Eastern oyster</name>
    <dbReference type="NCBI Taxonomy" id="6565"/>
    <lineage>
        <taxon>Eukaryota</taxon>
        <taxon>Metazoa</taxon>
        <taxon>Spiralia</taxon>
        <taxon>Lophotrochozoa</taxon>
        <taxon>Mollusca</taxon>
        <taxon>Bivalvia</taxon>
        <taxon>Autobranchia</taxon>
        <taxon>Pteriomorphia</taxon>
        <taxon>Ostreida</taxon>
        <taxon>Ostreoidea</taxon>
        <taxon>Ostreidae</taxon>
        <taxon>Crassostrea</taxon>
    </lineage>
</organism>
<dbReference type="InterPro" id="IPR036719">
    <property type="entry name" value="Neuro-gated_channel_TM_sf"/>
</dbReference>
<dbReference type="Pfam" id="PF02931">
    <property type="entry name" value="Neur_chan_LBD"/>
    <property type="match status" value="2"/>
</dbReference>
<dbReference type="CDD" id="cd18989">
    <property type="entry name" value="LGIC_ECD_cation"/>
    <property type="match status" value="2"/>
</dbReference>
<comment type="subcellular location">
    <subcellularLocation>
        <location evidence="1">Membrane</location>
        <topology evidence="1">Multi-pass membrane protein</topology>
    </subcellularLocation>
</comment>
<dbReference type="GO" id="GO:0016020">
    <property type="term" value="C:membrane"/>
    <property type="evidence" value="ECO:0007669"/>
    <property type="project" value="UniProtKB-SubCell"/>
</dbReference>
<sequence length="526" mass="60454">MKLPGKDTSFLLILVITNLDLMEAGNRTQLFKNIINRMDPDIAPFESATTSTNLTIRLNIVSISDVNEKQQTISASYWVMIGWVDLRMRWDPLMYGNITSVQVKADKIWTPTSICIFNEIGNDKCINAKSNPVTVNNVGYVFYLYSLDSVSQCRIEVSKYPYDYQLCSLVFGNASNRTQLFKNIINRMDPDIAPFESATTGTYVSITLNIMGISDINEKQQTISGTYWVIIGWGDLRMRWDPLMYGNITSVQVKANKIWTPTSICIFNEIGNDKCINAKENQVTVYHMGHVSYVTYMDSVSQCRIDVSTYPYDSQLCSLYFGNVNPNTEFIWFHRQFSDFRLDYLQPNEVWDLKNHTIEFVDFYDPLIQTTQKQVHFHVLMERKSFYVVISTILPVIILSILNLLCFVVPIDSGEKMGFAMAIFLTFAVFLTIINDSMPKSSEIVPYFTIYLISQVVISGLVIVLEAFVLLIHFHFSTNTQERDEDEKQPKKRFKITGALLDIVFFFLVLFGNVFSLLYYFLNVAN</sequence>
<keyword evidence="5" id="KW-0407">Ion channel</keyword>
<evidence type="ECO:0000259" key="6">
    <source>
        <dbReference type="Pfam" id="PF02931"/>
    </source>
</evidence>
<feature type="chain" id="PRO_5034612805" evidence="5">
    <location>
        <begin position="25"/>
        <end position="526"/>
    </location>
</feature>
<feature type="domain" description="Neurotransmitter-gated ion-channel transmembrane" evidence="7">
    <location>
        <begin position="392"/>
        <end position="486"/>
    </location>
</feature>
<dbReference type="InterPro" id="IPR006029">
    <property type="entry name" value="Neurotrans-gated_channel_TM"/>
</dbReference>
<dbReference type="GO" id="GO:0005230">
    <property type="term" value="F:extracellular ligand-gated monoatomic ion channel activity"/>
    <property type="evidence" value="ECO:0007669"/>
    <property type="project" value="InterPro"/>
</dbReference>
<evidence type="ECO:0000256" key="4">
    <source>
        <dbReference type="ARBA" id="ARBA00023136"/>
    </source>
</evidence>
<dbReference type="FunFam" id="2.70.170.10:FF:000028">
    <property type="entry name" value="AcetylCholine Receptor"/>
    <property type="match status" value="1"/>
</dbReference>
<dbReference type="Pfam" id="PF02932">
    <property type="entry name" value="Neur_chan_memb"/>
    <property type="match status" value="1"/>
</dbReference>
<comment type="similarity">
    <text evidence="5">Belongs to the ligand-gated ion channel (TC 1.A.9) family.</text>
</comment>
<dbReference type="GeneID" id="111101521"/>
<accession>A0A8B8AE48</accession>
<evidence type="ECO:0000313" key="9">
    <source>
        <dbReference type="RefSeq" id="XP_022289757.1"/>
    </source>
</evidence>
<keyword evidence="3 5" id="KW-1133">Transmembrane helix</keyword>
<feature type="domain" description="Neurotransmitter-gated ion-channel ligand-binding" evidence="6">
    <location>
        <begin position="28"/>
        <end position="176"/>
    </location>
</feature>
<dbReference type="Gene3D" id="1.20.58.390">
    <property type="entry name" value="Neurotransmitter-gated ion-channel transmembrane domain"/>
    <property type="match status" value="1"/>
</dbReference>
<keyword evidence="5" id="KW-0406">Ion transport</keyword>
<dbReference type="Proteomes" id="UP000694844">
    <property type="component" value="Chromosome 1"/>
</dbReference>
<evidence type="ECO:0000256" key="1">
    <source>
        <dbReference type="ARBA" id="ARBA00004141"/>
    </source>
</evidence>
<dbReference type="InterPro" id="IPR006201">
    <property type="entry name" value="Neur_channel"/>
</dbReference>
<keyword evidence="5" id="KW-0813">Transport</keyword>
<dbReference type="OrthoDB" id="6057812at2759"/>
<feature type="transmembrane region" description="Helical" evidence="5">
    <location>
        <begin position="496"/>
        <end position="522"/>
    </location>
</feature>
<dbReference type="CDD" id="cd19051">
    <property type="entry name" value="LGIC_TM_cation"/>
    <property type="match status" value="1"/>
</dbReference>
<name>A0A8B8AE48_CRAVI</name>
<feature type="transmembrane region" description="Helical" evidence="5">
    <location>
        <begin position="447"/>
        <end position="476"/>
    </location>
</feature>
<dbReference type="KEGG" id="cvn:111101521"/>
<reference evidence="9" key="2">
    <citation type="submission" date="2025-08" db="UniProtKB">
        <authorList>
            <consortium name="RefSeq"/>
        </authorList>
    </citation>
    <scope>IDENTIFICATION</scope>
    <source>
        <tissue evidence="9">Whole sample</tissue>
    </source>
</reference>
<dbReference type="PANTHER" id="PTHR18945">
    <property type="entry name" value="NEUROTRANSMITTER GATED ION CHANNEL"/>
    <property type="match status" value="1"/>
</dbReference>
<feature type="transmembrane region" description="Helical" evidence="5">
    <location>
        <begin position="417"/>
        <end position="435"/>
    </location>
</feature>
<keyword evidence="4 5" id="KW-0472">Membrane</keyword>
<feature type="signal peptide" evidence="5">
    <location>
        <begin position="1"/>
        <end position="24"/>
    </location>
</feature>
<proteinExistence type="inferred from homology"/>
<dbReference type="PRINTS" id="PR00252">
    <property type="entry name" value="NRIONCHANNEL"/>
</dbReference>
<dbReference type="InterPro" id="IPR038050">
    <property type="entry name" value="Neuro_actylchol_rec"/>
</dbReference>
<reference evidence="8" key="1">
    <citation type="submission" date="2024-06" db="UniProtKB">
        <authorList>
            <consortium name="RefSeq"/>
        </authorList>
    </citation>
    <scope>NUCLEOTIDE SEQUENCE [LARGE SCALE GENOMIC DNA]</scope>
</reference>
<dbReference type="SUPFAM" id="SSF90112">
    <property type="entry name" value="Neurotransmitter-gated ion-channel transmembrane pore"/>
    <property type="match status" value="1"/>
</dbReference>
<keyword evidence="2 5" id="KW-0812">Transmembrane</keyword>
<evidence type="ECO:0000259" key="7">
    <source>
        <dbReference type="Pfam" id="PF02932"/>
    </source>
</evidence>
<feature type="domain" description="Neurotransmitter-gated ion-channel ligand-binding" evidence="6">
    <location>
        <begin position="178"/>
        <end position="384"/>
    </location>
</feature>
<gene>
    <name evidence="9" type="primary">LOC111101521</name>
</gene>
<feature type="transmembrane region" description="Helical" evidence="5">
    <location>
        <begin position="386"/>
        <end position="411"/>
    </location>
</feature>
<dbReference type="SUPFAM" id="SSF63712">
    <property type="entry name" value="Nicotinic receptor ligand binding domain-like"/>
    <property type="match status" value="2"/>
</dbReference>
<dbReference type="PROSITE" id="PS00236">
    <property type="entry name" value="NEUROTR_ION_CHANNEL"/>
    <property type="match status" value="2"/>
</dbReference>
<dbReference type="InterPro" id="IPR018000">
    <property type="entry name" value="Neurotransmitter_ion_chnl_CS"/>
</dbReference>
<dbReference type="InterPro" id="IPR036734">
    <property type="entry name" value="Neur_chan_lig-bd_sf"/>
</dbReference>
<evidence type="ECO:0000256" key="5">
    <source>
        <dbReference type="RuleBase" id="RU000687"/>
    </source>
</evidence>
<evidence type="ECO:0000256" key="3">
    <source>
        <dbReference type="ARBA" id="ARBA00022989"/>
    </source>
</evidence>
<dbReference type="AlphaFoldDB" id="A0A8B8AE48"/>
<evidence type="ECO:0000256" key="2">
    <source>
        <dbReference type="ARBA" id="ARBA00022692"/>
    </source>
</evidence>
<keyword evidence="8" id="KW-1185">Reference proteome</keyword>
<dbReference type="GO" id="GO:0004888">
    <property type="term" value="F:transmembrane signaling receptor activity"/>
    <property type="evidence" value="ECO:0007669"/>
    <property type="project" value="InterPro"/>
</dbReference>
<dbReference type="InterPro" id="IPR006202">
    <property type="entry name" value="Neur_chan_lig-bd"/>
</dbReference>
<dbReference type="RefSeq" id="XP_022289757.1">
    <property type="nucleotide sequence ID" value="XM_022434049.1"/>
</dbReference>
<dbReference type="Gene3D" id="2.70.170.10">
    <property type="entry name" value="Neurotransmitter-gated ion-channel ligand-binding domain"/>
    <property type="match status" value="2"/>
</dbReference>